<sequence length="174" mass="20300">MQINLKRDCQLKQNLLELKQLQLDNVEKRNQQLEAQLQDCQARLLKFSLTSCLSDAAILQEFITIRENLSRWIEEFPEVNGDFANDCGLASATLVSTHMVFGWPERFPNSSWFCAVGDLDALHFQPVSGQIYLGLRFQVHRQRTRNYWRSSMMECYVQSHRRMLRASMLGDQTP</sequence>
<organism evidence="2 3">
    <name type="scientific">Aspergillus heteromorphus CBS 117.55</name>
    <dbReference type="NCBI Taxonomy" id="1448321"/>
    <lineage>
        <taxon>Eukaryota</taxon>
        <taxon>Fungi</taxon>
        <taxon>Dikarya</taxon>
        <taxon>Ascomycota</taxon>
        <taxon>Pezizomycotina</taxon>
        <taxon>Eurotiomycetes</taxon>
        <taxon>Eurotiomycetidae</taxon>
        <taxon>Eurotiales</taxon>
        <taxon>Aspergillaceae</taxon>
        <taxon>Aspergillus</taxon>
        <taxon>Aspergillus subgen. Circumdati</taxon>
    </lineage>
</organism>
<dbReference type="GeneID" id="37069062"/>
<evidence type="ECO:0000256" key="1">
    <source>
        <dbReference type="SAM" id="Coils"/>
    </source>
</evidence>
<reference evidence="2 3" key="1">
    <citation type="submission" date="2016-12" db="EMBL/GenBank/DDBJ databases">
        <title>The genomes of Aspergillus section Nigri reveals drivers in fungal speciation.</title>
        <authorList>
            <consortium name="DOE Joint Genome Institute"/>
            <person name="Vesth T.C."/>
            <person name="Nybo J."/>
            <person name="Theobald S."/>
            <person name="Brandl J."/>
            <person name="Frisvad J.C."/>
            <person name="Nielsen K.F."/>
            <person name="Lyhne E.K."/>
            <person name="Kogle M.E."/>
            <person name="Kuo A."/>
            <person name="Riley R."/>
            <person name="Clum A."/>
            <person name="Nolan M."/>
            <person name="Lipzen A."/>
            <person name="Salamov A."/>
            <person name="Henrissat B."/>
            <person name="Wiebenga A."/>
            <person name="De Vries R.P."/>
            <person name="Grigoriev I.V."/>
            <person name="Mortensen U.H."/>
            <person name="Andersen M.R."/>
            <person name="Baker S.E."/>
        </authorList>
    </citation>
    <scope>NUCLEOTIDE SEQUENCE [LARGE SCALE GENOMIC DNA]</scope>
    <source>
        <strain evidence="2 3">CBS 117.55</strain>
    </source>
</reference>
<gene>
    <name evidence="2" type="ORF">BO70DRAFT_398948</name>
</gene>
<keyword evidence="3" id="KW-1185">Reference proteome</keyword>
<dbReference type="VEuPathDB" id="FungiDB:BO70DRAFT_398948"/>
<protein>
    <submittedName>
        <fullName evidence="2">Uncharacterized protein</fullName>
    </submittedName>
</protein>
<dbReference type="RefSeq" id="XP_025396901.1">
    <property type="nucleotide sequence ID" value="XM_025546825.1"/>
</dbReference>
<accession>A0A317VPF2</accession>
<evidence type="ECO:0000313" key="2">
    <source>
        <dbReference type="EMBL" id="PWY73730.1"/>
    </source>
</evidence>
<proteinExistence type="predicted"/>
<dbReference type="OrthoDB" id="4755094at2759"/>
<feature type="coiled-coil region" evidence="1">
    <location>
        <begin position="11"/>
        <end position="50"/>
    </location>
</feature>
<dbReference type="AlphaFoldDB" id="A0A317VPF2"/>
<keyword evidence="1" id="KW-0175">Coiled coil</keyword>
<dbReference type="EMBL" id="MSFL01000024">
    <property type="protein sequence ID" value="PWY73730.1"/>
    <property type="molecule type" value="Genomic_DNA"/>
</dbReference>
<comment type="caution">
    <text evidence="2">The sequence shown here is derived from an EMBL/GenBank/DDBJ whole genome shotgun (WGS) entry which is preliminary data.</text>
</comment>
<dbReference type="Proteomes" id="UP000247233">
    <property type="component" value="Unassembled WGS sequence"/>
</dbReference>
<name>A0A317VPF2_9EURO</name>
<evidence type="ECO:0000313" key="3">
    <source>
        <dbReference type="Proteomes" id="UP000247233"/>
    </source>
</evidence>